<keyword evidence="2" id="KW-1185">Reference proteome</keyword>
<organism evidence="1 2">
    <name type="scientific">Diphasiastrum complanatum</name>
    <name type="common">Issler's clubmoss</name>
    <name type="synonym">Lycopodium complanatum</name>
    <dbReference type="NCBI Taxonomy" id="34168"/>
    <lineage>
        <taxon>Eukaryota</taxon>
        <taxon>Viridiplantae</taxon>
        <taxon>Streptophyta</taxon>
        <taxon>Embryophyta</taxon>
        <taxon>Tracheophyta</taxon>
        <taxon>Lycopodiopsida</taxon>
        <taxon>Lycopodiales</taxon>
        <taxon>Lycopodiaceae</taxon>
        <taxon>Lycopodioideae</taxon>
        <taxon>Diphasiastrum</taxon>
    </lineage>
</organism>
<name>A0ACC2E5F3_DIPCM</name>
<comment type="caution">
    <text evidence="1">The sequence shown here is derived from an EMBL/GenBank/DDBJ whole genome shotgun (WGS) entry which is preliminary data.</text>
</comment>
<gene>
    <name evidence="1" type="ORF">O6H91_03G040500</name>
</gene>
<protein>
    <submittedName>
        <fullName evidence="1">Uncharacterized protein</fullName>
    </submittedName>
</protein>
<dbReference type="EMBL" id="CM055094">
    <property type="protein sequence ID" value="KAJ7561765.1"/>
    <property type="molecule type" value="Genomic_DNA"/>
</dbReference>
<evidence type="ECO:0000313" key="2">
    <source>
        <dbReference type="Proteomes" id="UP001162992"/>
    </source>
</evidence>
<proteinExistence type="predicted"/>
<accession>A0ACC2E5F3</accession>
<reference evidence="2" key="1">
    <citation type="journal article" date="2024" name="Proc. Natl. Acad. Sci. U.S.A.">
        <title>Extraordinary preservation of gene collinearity over three hundred million years revealed in homosporous lycophytes.</title>
        <authorList>
            <person name="Li C."/>
            <person name="Wickell D."/>
            <person name="Kuo L.Y."/>
            <person name="Chen X."/>
            <person name="Nie B."/>
            <person name="Liao X."/>
            <person name="Peng D."/>
            <person name="Ji J."/>
            <person name="Jenkins J."/>
            <person name="Williams M."/>
            <person name="Shu S."/>
            <person name="Plott C."/>
            <person name="Barry K."/>
            <person name="Rajasekar S."/>
            <person name="Grimwood J."/>
            <person name="Han X."/>
            <person name="Sun S."/>
            <person name="Hou Z."/>
            <person name="He W."/>
            <person name="Dai G."/>
            <person name="Sun C."/>
            <person name="Schmutz J."/>
            <person name="Leebens-Mack J.H."/>
            <person name="Li F.W."/>
            <person name="Wang L."/>
        </authorList>
    </citation>
    <scope>NUCLEOTIDE SEQUENCE [LARGE SCALE GENOMIC DNA]</scope>
    <source>
        <strain evidence="2">cv. PW_Plant_1</strain>
    </source>
</reference>
<sequence>MDDEEQAKDDDEEEEAGGAGEEGWKVVGWRSLTDDLLELLFARIPLTALVRASAACKVWHSIITSPFFLNLHARLPQRHPWFFLYGVNHLLPARNQGYAFNPDSGKWLILPPSPSPVMNMASLAGADGLLYGMAGLMQCKLFYKLNLMQTEWLETPAMTNSRESPIVGVIKDCSSDAHKLIVAGGIEESEDEGDEMNDVDLLSVEMYDSVSNTWEICPSLPAQLQGCTTRHWMTSAICNSKFYVFDLYEGSISALDLNRKIWSPVKYLRPATTMNYSYLVSCHDQLYLVGLASSEPLGMLCLKVWKIDQLTLEYKELGLMPNSLLFGFDSEEGGKDASFRCVGSGEYIYIFGLGRREEHVIVLCNITSGRVVWHELPRLSTNGHRFDNVVGFCSSLDLRAFL</sequence>
<evidence type="ECO:0000313" key="1">
    <source>
        <dbReference type="EMBL" id="KAJ7561765.1"/>
    </source>
</evidence>
<dbReference type="Proteomes" id="UP001162992">
    <property type="component" value="Chromosome 3"/>
</dbReference>